<dbReference type="GO" id="GO:0051996">
    <property type="term" value="F:squalene synthase [NAD(P)H] activity"/>
    <property type="evidence" value="ECO:0007669"/>
    <property type="project" value="InterPro"/>
</dbReference>
<dbReference type="Proteomes" id="UP001202328">
    <property type="component" value="Unassembled WGS sequence"/>
</dbReference>
<dbReference type="PANTHER" id="PTHR11626:SF2">
    <property type="entry name" value="SQUALENE SYNTHASE"/>
    <property type="match status" value="1"/>
</dbReference>
<dbReference type="InterPro" id="IPR008949">
    <property type="entry name" value="Isoprenoid_synthase_dom_sf"/>
</dbReference>
<reference evidence="10" key="1">
    <citation type="submission" date="2022-04" db="EMBL/GenBank/DDBJ databases">
        <title>A functionally conserved STORR gene fusion in Papaver species that diverged 16.8 million years ago.</title>
        <authorList>
            <person name="Catania T."/>
        </authorList>
    </citation>
    <scope>NUCLEOTIDE SEQUENCE</scope>
    <source>
        <strain evidence="10">S-188037</strain>
    </source>
</reference>
<comment type="subcellular location">
    <subcellularLocation>
        <location evidence="2">Mitochondrion</location>
    </subcellularLocation>
</comment>
<comment type="similarity">
    <text evidence="3">Belongs to the phytoene/squalene synthase family.</text>
</comment>
<dbReference type="Gene3D" id="1.10.600.10">
    <property type="entry name" value="Farnesyl Diphosphate Synthase"/>
    <property type="match status" value="2"/>
</dbReference>
<comment type="caution">
    <text evidence="10">The sequence shown here is derived from an EMBL/GenBank/DDBJ whole genome shotgun (WGS) entry which is preliminary data.</text>
</comment>
<dbReference type="GO" id="GO:0005739">
    <property type="term" value="C:mitochondrion"/>
    <property type="evidence" value="ECO:0007669"/>
    <property type="project" value="UniProtKB-SubCell"/>
</dbReference>
<dbReference type="PANTHER" id="PTHR11626">
    <property type="entry name" value="FARNESYL-DIPHOSPHATE FARNESYLTRANSFERASE"/>
    <property type="match status" value="1"/>
</dbReference>
<keyword evidence="6" id="KW-0479">Metal-binding</keyword>
<dbReference type="GO" id="GO:0046872">
    <property type="term" value="F:metal ion binding"/>
    <property type="evidence" value="ECO:0007669"/>
    <property type="project" value="UniProtKB-KW"/>
</dbReference>
<evidence type="ECO:0000256" key="6">
    <source>
        <dbReference type="ARBA" id="ARBA00022723"/>
    </source>
</evidence>
<dbReference type="InterPro" id="IPR000092">
    <property type="entry name" value="Polyprenyl_synt"/>
</dbReference>
<comment type="similarity">
    <text evidence="4">Belongs to the FPP/GGPP synthase family.</text>
</comment>
<dbReference type="SFLD" id="SFLDS00005">
    <property type="entry name" value="Isoprenoid_Synthase_Type_I"/>
    <property type="match status" value="2"/>
</dbReference>
<evidence type="ECO:0000313" key="10">
    <source>
        <dbReference type="EMBL" id="KAI3861989.1"/>
    </source>
</evidence>
<dbReference type="InterPro" id="IPR044844">
    <property type="entry name" value="Trans_IPPS_euk-type"/>
</dbReference>
<dbReference type="NCBIfam" id="TIGR01559">
    <property type="entry name" value="squal_synth"/>
    <property type="match status" value="1"/>
</dbReference>
<keyword evidence="9" id="KW-0414">Isoprene biosynthesis</keyword>
<comment type="cofactor">
    <cofactor evidence="1">
        <name>Mg(2+)</name>
        <dbReference type="ChEBI" id="CHEBI:18420"/>
    </cofactor>
</comment>
<organism evidence="10 11">
    <name type="scientific">Papaver atlanticum</name>
    <dbReference type="NCBI Taxonomy" id="357466"/>
    <lineage>
        <taxon>Eukaryota</taxon>
        <taxon>Viridiplantae</taxon>
        <taxon>Streptophyta</taxon>
        <taxon>Embryophyta</taxon>
        <taxon>Tracheophyta</taxon>
        <taxon>Spermatophyta</taxon>
        <taxon>Magnoliopsida</taxon>
        <taxon>Ranunculales</taxon>
        <taxon>Papaveraceae</taxon>
        <taxon>Papaveroideae</taxon>
        <taxon>Papaver</taxon>
    </lineage>
</organism>
<dbReference type="SFLD" id="SFLDG01018">
    <property type="entry name" value="Squalene/Phytoene_Synthase_Lik"/>
    <property type="match status" value="1"/>
</dbReference>
<dbReference type="Pfam" id="PF00494">
    <property type="entry name" value="SQS_PSY"/>
    <property type="match status" value="1"/>
</dbReference>
<dbReference type="AlphaFoldDB" id="A0AAD4S466"/>
<evidence type="ECO:0000256" key="4">
    <source>
        <dbReference type="ARBA" id="ARBA00006706"/>
    </source>
</evidence>
<dbReference type="SUPFAM" id="SSF48576">
    <property type="entry name" value="Terpenoid synthases"/>
    <property type="match status" value="2"/>
</dbReference>
<accession>A0AAD4S466</accession>
<dbReference type="PROSITE" id="PS00444">
    <property type="entry name" value="POLYPRENYL_SYNTHASE_2"/>
    <property type="match status" value="1"/>
</dbReference>
<dbReference type="InterPro" id="IPR006449">
    <property type="entry name" value="Squal_synth-like"/>
</dbReference>
<evidence type="ECO:0000256" key="1">
    <source>
        <dbReference type="ARBA" id="ARBA00001946"/>
    </source>
</evidence>
<dbReference type="InterPro" id="IPR002060">
    <property type="entry name" value="Squ/phyt_synthse"/>
</dbReference>
<keyword evidence="5" id="KW-0808">Transferase</keyword>
<proteinExistence type="inferred from homology"/>
<evidence type="ECO:0000256" key="8">
    <source>
        <dbReference type="ARBA" id="ARBA00023128"/>
    </source>
</evidence>
<dbReference type="FunFam" id="1.10.600.10:FF:000023">
    <property type="entry name" value="Squalene synthase"/>
    <property type="match status" value="1"/>
</dbReference>
<dbReference type="Pfam" id="PF00348">
    <property type="entry name" value="polyprenyl_synt"/>
    <property type="match status" value="1"/>
</dbReference>
<evidence type="ECO:0000313" key="11">
    <source>
        <dbReference type="Proteomes" id="UP001202328"/>
    </source>
</evidence>
<dbReference type="FunFam" id="1.10.600.10:FF:000015">
    <property type="entry name" value="Solanesyl diphosphate synthase 3, chloroplastic/mitochondrial"/>
    <property type="match status" value="1"/>
</dbReference>
<dbReference type="EMBL" id="JAJJMB010014227">
    <property type="protein sequence ID" value="KAI3861989.1"/>
    <property type="molecule type" value="Genomic_DNA"/>
</dbReference>
<evidence type="ECO:0000256" key="9">
    <source>
        <dbReference type="ARBA" id="ARBA00023229"/>
    </source>
</evidence>
<name>A0AAD4S466_9MAGN</name>
<evidence type="ECO:0000256" key="2">
    <source>
        <dbReference type="ARBA" id="ARBA00004173"/>
    </source>
</evidence>
<protein>
    <submittedName>
        <fullName evidence="10">Uncharacterized protein</fullName>
    </submittedName>
</protein>
<dbReference type="GO" id="GO:1901663">
    <property type="term" value="P:quinone biosynthetic process"/>
    <property type="evidence" value="ECO:0007669"/>
    <property type="project" value="UniProtKB-ARBA"/>
</dbReference>
<keyword evidence="11" id="KW-1185">Reference proteome</keyword>
<gene>
    <name evidence="10" type="ORF">MKW98_018272</name>
</gene>
<dbReference type="CDD" id="cd00685">
    <property type="entry name" value="Trans_IPPS_HT"/>
    <property type="match status" value="1"/>
</dbReference>
<sequence>MEELKMAASFSSEMEKLKIAEKNIPLEPHWAFCYSMFQKDCIKHLFGDVSSLQLLSGIDSHTIALSIQQYLGPELRNSICVFYCVLRALDTVEDDMNIPSDVKVPILENFHRHIYDGDLQFSCGTNHHKELIDRFHHVSTALSELQKSNQELIEETTRRMGAGMAKFILKEVETIDDYNEYCHIAAGLVFIGMSKLSQTSNLEDLPSDHLSNSMGLILQKINTIQDFSKDMNAIPKTHMRWPRQIWSKYVNKLEDLACKENSEKAVSCLNDMVTDALSHVEDCLEYLSALQGSAMFRFYAVNLIISTGILAQCYNNVEVFRGGVKMNHGHSVNVICGTKAMSDVYRAFYDYSSTLEAKIDDNDPNATKTRSRVEAIQKVCENLEMGVKGKSYQVQQGGSSLVEQQVDPFSLVADELSLIGNRLRETVQVAGVPKLASAAGYFFEVGVEGKRFRPTVLLLMASALNVSALDTAEADQLRASQQRVAEITEMIHVASLLHDDVLDDADTRRGIPSLNSLMGNKVSVLAGDFLLCRACVTLSFIKNFEVSAVLGTAAENLIAGEMMQMASASEKHCNMDQYMQKTYYKTASLIANSCKAVALLADHGNEVAMLAYNYGRNLGLAYQLIDDVLDFTGTSASLGKGSLSDIRHGIITAPVLFATEEFPELQAVINRGFDDPANVDLALEYLHKSRGIQRAKELAIEHTNMAASAIDSFPESDDDNVRISRQALVDLTRMVITRTK</sequence>
<keyword evidence="7" id="KW-0460">Magnesium</keyword>
<dbReference type="GO" id="GO:0005789">
    <property type="term" value="C:endoplasmic reticulum membrane"/>
    <property type="evidence" value="ECO:0007669"/>
    <property type="project" value="TreeGrafter"/>
</dbReference>
<dbReference type="InterPro" id="IPR033749">
    <property type="entry name" value="Polyprenyl_synt_CS"/>
</dbReference>
<keyword evidence="8" id="KW-0496">Mitochondrion</keyword>
<dbReference type="GO" id="GO:0045338">
    <property type="term" value="P:farnesyl diphosphate metabolic process"/>
    <property type="evidence" value="ECO:0007669"/>
    <property type="project" value="InterPro"/>
</dbReference>
<evidence type="ECO:0000256" key="5">
    <source>
        <dbReference type="ARBA" id="ARBA00022679"/>
    </source>
</evidence>
<dbReference type="PROSITE" id="PS00723">
    <property type="entry name" value="POLYPRENYL_SYNTHASE_1"/>
    <property type="match status" value="1"/>
</dbReference>
<dbReference type="GO" id="GO:0008299">
    <property type="term" value="P:isoprenoid biosynthetic process"/>
    <property type="evidence" value="ECO:0007669"/>
    <property type="project" value="UniProtKB-KW"/>
</dbReference>
<evidence type="ECO:0000256" key="3">
    <source>
        <dbReference type="ARBA" id="ARBA00006251"/>
    </source>
</evidence>
<evidence type="ECO:0000256" key="7">
    <source>
        <dbReference type="ARBA" id="ARBA00022842"/>
    </source>
</evidence>